<organism evidence="12 13">
    <name type="scientific">Dactylonectria macrodidyma</name>
    <dbReference type="NCBI Taxonomy" id="307937"/>
    <lineage>
        <taxon>Eukaryota</taxon>
        <taxon>Fungi</taxon>
        <taxon>Dikarya</taxon>
        <taxon>Ascomycota</taxon>
        <taxon>Pezizomycotina</taxon>
        <taxon>Sordariomycetes</taxon>
        <taxon>Hypocreomycetidae</taxon>
        <taxon>Hypocreales</taxon>
        <taxon>Nectriaceae</taxon>
        <taxon>Dactylonectria</taxon>
    </lineage>
</organism>
<feature type="transmembrane region" description="Helical" evidence="9">
    <location>
        <begin position="1137"/>
        <end position="1158"/>
    </location>
</feature>
<dbReference type="InterPro" id="IPR056227">
    <property type="entry name" value="TMD0_ABC"/>
</dbReference>
<dbReference type="InterPro" id="IPR036640">
    <property type="entry name" value="ABC1_TM_sf"/>
</dbReference>
<feature type="domain" description="ABC transmembrane type-1" evidence="11">
    <location>
        <begin position="930"/>
        <end position="1195"/>
    </location>
</feature>
<feature type="transmembrane region" description="Helical" evidence="9">
    <location>
        <begin position="278"/>
        <end position="304"/>
    </location>
</feature>
<feature type="transmembrane region" description="Helical" evidence="9">
    <location>
        <begin position="1056"/>
        <end position="1073"/>
    </location>
</feature>
<dbReference type="CDD" id="cd18579">
    <property type="entry name" value="ABC_6TM_ABCC_D1"/>
    <property type="match status" value="1"/>
</dbReference>
<dbReference type="FunFam" id="1.20.1560.10:FF:000066">
    <property type="entry name" value="ABC multidrug transporter (Eurofung)"/>
    <property type="match status" value="1"/>
</dbReference>
<comment type="subcellular location">
    <subcellularLocation>
        <location evidence="1">Cell membrane</location>
        <topology evidence="1">Multi-pass membrane protein</topology>
    </subcellularLocation>
</comment>
<evidence type="ECO:0000256" key="4">
    <source>
        <dbReference type="ARBA" id="ARBA00022692"/>
    </source>
</evidence>
<dbReference type="GO" id="GO:0016887">
    <property type="term" value="F:ATP hydrolysis activity"/>
    <property type="evidence" value="ECO:0007669"/>
    <property type="project" value="InterPro"/>
</dbReference>
<feature type="transmembrane region" description="Helical" evidence="9">
    <location>
        <begin position="107"/>
        <end position="129"/>
    </location>
</feature>
<name>A0A9P9JFK9_9HYPO</name>
<keyword evidence="4 9" id="KW-0812">Transmembrane</keyword>
<evidence type="ECO:0000256" key="6">
    <source>
        <dbReference type="ARBA" id="ARBA00022840"/>
    </source>
</evidence>
<dbReference type="Gene3D" id="1.20.1560.10">
    <property type="entry name" value="ABC transporter type 1, transmembrane domain"/>
    <property type="match status" value="2"/>
</dbReference>
<dbReference type="SMART" id="SM00382">
    <property type="entry name" value="AAA"/>
    <property type="match status" value="2"/>
</dbReference>
<keyword evidence="8 9" id="KW-0472">Membrane</keyword>
<feature type="transmembrane region" description="Helical" evidence="9">
    <location>
        <begin position="911"/>
        <end position="934"/>
    </location>
</feature>
<dbReference type="InterPro" id="IPR050173">
    <property type="entry name" value="ABC_transporter_C-like"/>
</dbReference>
<feature type="transmembrane region" description="Helical" evidence="9">
    <location>
        <begin position="42"/>
        <end position="61"/>
    </location>
</feature>
<protein>
    <submittedName>
        <fullName evidence="12">ABC transporter</fullName>
    </submittedName>
</protein>
<dbReference type="FunFam" id="3.40.50.300:FF:000838">
    <property type="entry name" value="ABC multidrug transporter (Eurofung)"/>
    <property type="match status" value="1"/>
</dbReference>
<dbReference type="InterPro" id="IPR011527">
    <property type="entry name" value="ABC1_TM_dom"/>
</dbReference>
<keyword evidence="6" id="KW-0067">ATP-binding</keyword>
<dbReference type="CDD" id="cd03244">
    <property type="entry name" value="ABCC_MRP_domain2"/>
    <property type="match status" value="1"/>
</dbReference>
<dbReference type="SUPFAM" id="SSF52540">
    <property type="entry name" value="P-loop containing nucleoside triphosphate hydrolases"/>
    <property type="match status" value="2"/>
</dbReference>
<keyword evidence="3" id="KW-1003">Cell membrane</keyword>
<evidence type="ECO:0000313" key="12">
    <source>
        <dbReference type="EMBL" id="KAH7165351.1"/>
    </source>
</evidence>
<proteinExistence type="predicted"/>
<gene>
    <name evidence="12" type="ORF">EDB81DRAFT_679139</name>
</gene>
<evidence type="ECO:0000259" key="11">
    <source>
        <dbReference type="PROSITE" id="PS50929"/>
    </source>
</evidence>
<sequence>MDEFNISQATNSTCLPAWDHSFGPRVKKSCRSFDFTLKFEDVIFGCIPAAVFICLLPWMVWRLLKSRPTTSVHSKLQISKLVALGGLFVTQVAFLALRAQHDSFRTGASLAADIIGLAATVGAIVLSYLDHQRSVRPSTLLSLYLSASVILSISRTRTLWLMGPSAPETAVFTAMSVLTLVVLVLESIERRSSFNVSDKSGSFKEYAPEQWSGLWVRTSFAWLVATLRLGYSKFISVNDLPLLDTQLRSAVLREKLMSTWATYDQKQRHSLLRACFRAFFFSFTSGIIPRLCLTTFTFAQPFMIETTVKYVGESSPDSTYGKGLIGAWTLVYLGLAVSTAIYQYQLFRFVTRVRGGLTALIYQRSLEIRTVDSEDITAVALMGTDVPRIVESLRAIHDTWATIIDISVAVWLLERQISIACLAPVLIAIIFITITSKISASTKREQRRWIEKVQERIRITTTMLGDMKAVKMLGLTSIMSTVIQKLRRDEIETSKGFRKLLTVRLVLSNSILNLAPVATFGVYAIIGVYWKNESLLAAQAFTSITLISLLTRPVMIFMQSFPMVLQSIGSFDRIQEYCNYYPKNPTSQENPGVVSDDSSSAISLQLLASEVSDFPQTIFPDHIVSLNGQSFSWKPPGSAILTDIDLEIASESLTVIAGPVGSGKTFLLESILGETISLSGGIRKGSESIAYCAQVPWLENTTIRKNILGSSPYDPKWYAAVKLACALGPDFAQIKHGDRATVGSKGGSLSGGQKQRIALARAVYSRCSVVFLDDTFSGMDAATVEHISRSLLGRNGLFRRYRVTVVLATHNHKLMALSDSLVVLQAGKVAETGSPRVLLGSDGYISRLGLTIVEESIEEEKTQHLAHNNSIETESGAADEFGEESDAFIEDATRKTGDSTVYKYYFRSSGWIVIGLFISSLAGWVFCFEFPTIWLKWWSETNATHPNKNVGMYMGVFVVLGVVGSLLMLSVCWLVLIKIISNTGYKLHSDLLDVTLKAPYRFFSMTDTGSLINRFSQDMELIDMELPMYVVNYASSSMSALAKLIILAIFSRYLASTVPVIGTMLYFLQRFYLQTSRQVRLLGIEAKAPLYTSFQESVDGASTIRAFGWQRQYRSRNDLLIDTSQRPEYLQYCIQQWLTFAIDIIVTVVVVILLTIVVKLNDKLDAGSVGVSLTAVVSFNTVLSRVIQMWTAMESSIGAVHRVKKFVAETESEGTGEPGVGSKIPSEWPLEGAVEFRDLVASYGPDTDPVLNGVSLSIKPAEHIAICGRSGSGKTSLILCLLEMLDAQSGTISIDSVSISSLSPSDLRSKLNVIPQDPFLLPGDVRFNMDPFGEASDANIIRALERVGLWELIKEQGLDKEMDSGSWSAGQKQLLCLARAMVRQKKVIVFDEAASNVDSHTESTIQDIIDTEFKGCTVIAIMHRLHFVTKYDRVAILDAGTLVEYDEPSKLLAGETKFRELYESHK</sequence>
<dbReference type="GO" id="GO:0005524">
    <property type="term" value="F:ATP binding"/>
    <property type="evidence" value="ECO:0007669"/>
    <property type="project" value="UniProtKB-KW"/>
</dbReference>
<feature type="transmembrane region" description="Helical" evidence="9">
    <location>
        <begin position="324"/>
        <end position="344"/>
    </location>
</feature>
<dbReference type="Pfam" id="PF00664">
    <property type="entry name" value="ABC_membrane"/>
    <property type="match status" value="2"/>
</dbReference>
<feature type="transmembrane region" description="Helical" evidence="9">
    <location>
        <begin position="141"/>
        <end position="163"/>
    </location>
</feature>
<dbReference type="InterPro" id="IPR044746">
    <property type="entry name" value="ABCC_6TM_D1"/>
</dbReference>
<feature type="domain" description="ABC transporter" evidence="10">
    <location>
        <begin position="1234"/>
        <end position="1464"/>
    </location>
</feature>
<evidence type="ECO:0000256" key="5">
    <source>
        <dbReference type="ARBA" id="ARBA00022741"/>
    </source>
</evidence>
<evidence type="ECO:0000256" key="9">
    <source>
        <dbReference type="SAM" id="Phobius"/>
    </source>
</evidence>
<keyword evidence="13" id="KW-1185">Reference proteome</keyword>
<dbReference type="InterPro" id="IPR003439">
    <property type="entry name" value="ABC_transporter-like_ATP-bd"/>
</dbReference>
<dbReference type="PROSITE" id="PS00211">
    <property type="entry name" value="ABC_TRANSPORTER_1"/>
    <property type="match status" value="1"/>
</dbReference>
<dbReference type="InterPro" id="IPR044726">
    <property type="entry name" value="ABCC_6TM_D2"/>
</dbReference>
<evidence type="ECO:0000256" key="2">
    <source>
        <dbReference type="ARBA" id="ARBA00022448"/>
    </source>
</evidence>
<feature type="domain" description="ABC transmembrane type-1" evidence="11">
    <location>
        <begin position="291"/>
        <end position="566"/>
    </location>
</feature>
<dbReference type="FunFam" id="1.20.1560.10:FF:000055">
    <property type="entry name" value="ABC multidrug transporter (Eurofung)"/>
    <property type="match status" value="1"/>
</dbReference>
<feature type="transmembrane region" description="Helical" evidence="9">
    <location>
        <begin position="954"/>
        <end position="976"/>
    </location>
</feature>
<reference evidence="12" key="1">
    <citation type="journal article" date="2021" name="Nat. Commun.">
        <title>Genetic determinants of endophytism in the Arabidopsis root mycobiome.</title>
        <authorList>
            <person name="Mesny F."/>
            <person name="Miyauchi S."/>
            <person name="Thiergart T."/>
            <person name="Pickel B."/>
            <person name="Atanasova L."/>
            <person name="Karlsson M."/>
            <person name="Huettel B."/>
            <person name="Barry K.W."/>
            <person name="Haridas S."/>
            <person name="Chen C."/>
            <person name="Bauer D."/>
            <person name="Andreopoulos W."/>
            <person name="Pangilinan J."/>
            <person name="LaButti K."/>
            <person name="Riley R."/>
            <person name="Lipzen A."/>
            <person name="Clum A."/>
            <person name="Drula E."/>
            <person name="Henrissat B."/>
            <person name="Kohler A."/>
            <person name="Grigoriev I.V."/>
            <person name="Martin F.M."/>
            <person name="Hacquard S."/>
        </authorList>
    </citation>
    <scope>NUCLEOTIDE SEQUENCE</scope>
    <source>
        <strain evidence="12">MPI-CAGE-AT-0147</strain>
    </source>
</reference>
<dbReference type="Pfam" id="PF24357">
    <property type="entry name" value="TMD0_ABC"/>
    <property type="match status" value="1"/>
</dbReference>
<dbReference type="Gene3D" id="3.40.50.300">
    <property type="entry name" value="P-loop containing nucleotide triphosphate hydrolases"/>
    <property type="match status" value="2"/>
</dbReference>
<feature type="transmembrane region" description="Helical" evidence="9">
    <location>
        <begin position="536"/>
        <end position="558"/>
    </location>
</feature>
<dbReference type="InterPro" id="IPR027417">
    <property type="entry name" value="P-loop_NTPase"/>
</dbReference>
<evidence type="ECO:0000313" key="13">
    <source>
        <dbReference type="Proteomes" id="UP000738349"/>
    </source>
</evidence>
<dbReference type="InterPro" id="IPR003593">
    <property type="entry name" value="AAA+_ATPase"/>
</dbReference>
<feature type="transmembrane region" description="Helical" evidence="9">
    <location>
        <begin position="169"/>
        <end position="188"/>
    </location>
</feature>
<dbReference type="Pfam" id="PF00005">
    <property type="entry name" value="ABC_tran"/>
    <property type="match status" value="2"/>
</dbReference>
<comment type="caution">
    <text evidence="12">The sequence shown here is derived from an EMBL/GenBank/DDBJ whole genome shotgun (WGS) entry which is preliminary data.</text>
</comment>
<evidence type="ECO:0000256" key="7">
    <source>
        <dbReference type="ARBA" id="ARBA00022989"/>
    </source>
</evidence>
<evidence type="ECO:0000256" key="3">
    <source>
        <dbReference type="ARBA" id="ARBA00022475"/>
    </source>
</evidence>
<dbReference type="OrthoDB" id="6500128at2759"/>
<keyword evidence="5" id="KW-0547">Nucleotide-binding</keyword>
<dbReference type="PANTHER" id="PTHR24223">
    <property type="entry name" value="ATP-BINDING CASSETTE SUB-FAMILY C"/>
    <property type="match status" value="1"/>
</dbReference>
<dbReference type="PROSITE" id="PS50929">
    <property type="entry name" value="ABC_TM1F"/>
    <property type="match status" value="2"/>
</dbReference>
<dbReference type="InterPro" id="IPR017871">
    <property type="entry name" value="ABC_transporter-like_CS"/>
</dbReference>
<dbReference type="PANTHER" id="PTHR24223:SF404">
    <property type="entry name" value="ABC MULTIDRUG TRANSPORTER (EUROFUNG)-RELATED"/>
    <property type="match status" value="1"/>
</dbReference>
<feature type="domain" description="ABC transporter" evidence="10">
    <location>
        <begin position="626"/>
        <end position="851"/>
    </location>
</feature>
<feature type="transmembrane region" description="Helical" evidence="9">
    <location>
        <begin position="419"/>
        <end position="440"/>
    </location>
</feature>
<evidence type="ECO:0000259" key="10">
    <source>
        <dbReference type="PROSITE" id="PS50893"/>
    </source>
</evidence>
<dbReference type="SUPFAM" id="SSF90123">
    <property type="entry name" value="ABC transporter transmembrane region"/>
    <property type="match status" value="2"/>
</dbReference>
<dbReference type="GO" id="GO:0005886">
    <property type="term" value="C:plasma membrane"/>
    <property type="evidence" value="ECO:0007669"/>
    <property type="project" value="UniProtKB-SubCell"/>
</dbReference>
<feature type="transmembrane region" description="Helical" evidence="9">
    <location>
        <begin position="505"/>
        <end position="530"/>
    </location>
</feature>
<evidence type="ECO:0000256" key="8">
    <source>
        <dbReference type="ARBA" id="ARBA00023136"/>
    </source>
</evidence>
<dbReference type="GO" id="GO:0140359">
    <property type="term" value="F:ABC-type transporter activity"/>
    <property type="evidence" value="ECO:0007669"/>
    <property type="project" value="InterPro"/>
</dbReference>
<keyword evidence="2" id="KW-0813">Transport</keyword>
<evidence type="ECO:0000256" key="1">
    <source>
        <dbReference type="ARBA" id="ARBA00004651"/>
    </source>
</evidence>
<accession>A0A9P9JFK9</accession>
<dbReference type="CDD" id="cd18580">
    <property type="entry name" value="ABC_6TM_ABCC_D2"/>
    <property type="match status" value="1"/>
</dbReference>
<dbReference type="EMBL" id="JAGMUV010000003">
    <property type="protein sequence ID" value="KAH7165351.1"/>
    <property type="molecule type" value="Genomic_DNA"/>
</dbReference>
<dbReference type="PROSITE" id="PS50893">
    <property type="entry name" value="ABC_TRANSPORTER_2"/>
    <property type="match status" value="2"/>
</dbReference>
<keyword evidence="7 9" id="KW-1133">Transmembrane helix</keyword>
<dbReference type="Proteomes" id="UP000738349">
    <property type="component" value="Unassembled WGS sequence"/>
</dbReference>
<feature type="transmembrane region" description="Helical" evidence="9">
    <location>
        <begin position="81"/>
        <end position="101"/>
    </location>
</feature>